<dbReference type="InParanoid" id="A0A0D2JTR8"/>
<keyword evidence="4" id="KW-0378">Hydrolase</keyword>
<evidence type="ECO:0000256" key="5">
    <source>
        <dbReference type="ARBA" id="ARBA00022989"/>
    </source>
</evidence>
<proteinExistence type="predicted"/>
<dbReference type="GO" id="GO:0016787">
    <property type="term" value="F:hydrolase activity"/>
    <property type="evidence" value="ECO:0007669"/>
    <property type="project" value="UniProtKB-KW"/>
</dbReference>
<dbReference type="Proteomes" id="UP000032233">
    <property type="component" value="Unassembled WGS sequence"/>
</dbReference>
<name>A0A0D2JTR8_9BACT</name>
<dbReference type="SUPFAM" id="SSF48317">
    <property type="entry name" value="Acid phosphatase/Vanadium-dependent haloperoxidase"/>
    <property type="match status" value="1"/>
</dbReference>
<keyword evidence="3 7" id="KW-0812">Transmembrane</keyword>
<accession>A0A0D2JTR8</accession>
<dbReference type="GO" id="GO:0005886">
    <property type="term" value="C:plasma membrane"/>
    <property type="evidence" value="ECO:0007669"/>
    <property type="project" value="UniProtKB-SubCell"/>
</dbReference>
<dbReference type="STRING" id="1429043.X474_16560"/>
<feature type="transmembrane region" description="Helical" evidence="7">
    <location>
        <begin position="39"/>
        <end position="57"/>
    </location>
</feature>
<comment type="caution">
    <text evidence="9">The sequence shown here is derived from an EMBL/GenBank/DDBJ whole genome shotgun (WGS) entry which is preliminary data.</text>
</comment>
<keyword evidence="10" id="KW-1185">Reference proteome</keyword>
<dbReference type="Pfam" id="PF01569">
    <property type="entry name" value="PAP2"/>
    <property type="match status" value="1"/>
</dbReference>
<gene>
    <name evidence="9" type="ORF">X474_16560</name>
</gene>
<dbReference type="SMART" id="SM00014">
    <property type="entry name" value="acidPPc"/>
    <property type="match status" value="1"/>
</dbReference>
<evidence type="ECO:0000256" key="2">
    <source>
        <dbReference type="ARBA" id="ARBA00022475"/>
    </source>
</evidence>
<comment type="subcellular location">
    <subcellularLocation>
        <location evidence="1">Cell membrane</location>
        <topology evidence="1">Multi-pass membrane protein</topology>
    </subcellularLocation>
</comment>
<evidence type="ECO:0000313" key="9">
    <source>
        <dbReference type="EMBL" id="KIX12895.1"/>
    </source>
</evidence>
<evidence type="ECO:0000256" key="3">
    <source>
        <dbReference type="ARBA" id="ARBA00022692"/>
    </source>
</evidence>
<evidence type="ECO:0000259" key="8">
    <source>
        <dbReference type="SMART" id="SM00014"/>
    </source>
</evidence>
<keyword evidence="5 7" id="KW-1133">Transmembrane helix</keyword>
<evidence type="ECO:0000256" key="6">
    <source>
        <dbReference type="ARBA" id="ARBA00023136"/>
    </source>
</evidence>
<dbReference type="InterPro" id="IPR036938">
    <property type="entry name" value="PAP2/HPO_sf"/>
</dbReference>
<evidence type="ECO:0000313" key="10">
    <source>
        <dbReference type="Proteomes" id="UP000032233"/>
    </source>
</evidence>
<dbReference type="PANTHER" id="PTHR14969">
    <property type="entry name" value="SPHINGOSINE-1-PHOSPHATE PHOSPHOHYDROLASE"/>
    <property type="match status" value="1"/>
</dbReference>
<feature type="transmembrane region" description="Helical" evidence="7">
    <location>
        <begin position="87"/>
        <end position="106"/>
    </location>
</feature>
<organism evidence="9 10">
    <name type="scientific">Dethiosulfatarculus sandiegensis</name>
    <dbReference type="NCBI Taxonomy" id="1429043"/>
    <lineage>
        <taxon>Bacteria</taxon>
        <taxon>Pseudomonadati</taxon>
        <taxon>Thermodesulfobacteriota</taxon>
        <taxon>Desulfarculia</taxon>
        <taxon>Desulfarculales</taxon>
        <taxon>Desulfarculaceae</taxon>
        <taxon>Dethiosulfatarculus</taxon>
    </lineage>
</organism>
<feature type="transmembrane region" description="Helical" evidence="7">
    <location>
        <begin position="64"/>
        <end position="81"/>
    </location>
</feature>
<dbReference type="PANTHER" id="PTHR14969:SF62">
    <property type="entry name" value="DECAPRENYLPHOSPHORYL-5-PHOSPHORIBOSE PHOSPHATASE RV3807C-RELATED"/>
    <property type="match status" value="1"/>
</dbReference>
<sequence>MSGVLTQVVKHLVGRPRPSTGLLPMDVKGPIWDSDFHSFPSGHSATSFALAALLGVVFPKARPYLYLLSLLVALGRVVGTAHHVSDVVAGSILGILVGLPLGFRLLKKIQGSDCAEQTV</sequence>
<dbReference type="Gene3D" id="1.20.144.10">
    <property type="entry name" value="Phosphatidic acid phosphatase type 2/haloperoxidase"/>
    <property type="match status" value="1"/>
</dbReference>
<evidence type="ECO:0000256" key="4">
    <source>
        <dbReference type="ARBA" id="ARBA00022801"/>
    </source>
</evidence>
<dbReference type="InterPro" id="IPR000326">
    <property type="entry name" value="PAP2/HPO"/>
</dbReference>
<evidence type="ECO:0000256" key="7">
    <source>
        <dbReference type="SAM" id="Phobius"/>
    </source>
</evidence>
<keyword evidence="6 7" id="KW-0472">Membrane</keyword>
<evidence type="ECO:0000256" key="1">
    <source>
        <dbReference type="ARBA" id="ARBA00004651"/>
    </source>
</evidence>
<protein>
    <submittedName>
        <fullName evidence="9">Phosphoesterase</fullName>
    </submittedName>
</protein>
<keyword evidence="2" id="KW-1003">Cell membrane</keyword>
<dbReference type="EMBL" id="AZAC01000021">
    <property type="protein sequence ID" value="KIX12895.1"/>
    <property type="molecule type" value="Genomic_DNA"/>
</dbReference>
<reference evidence="9 10" key="1">
    <citation type="submission" date="2013-11" db="EMBL/GenBank/DDBJ databases">
        <title>Metagenomic analysis of a methanogenic consortium involved in long chain n-alkane degradation.</title>
        <authorList>
            <person name="Davidova I.A."/>
            <person name="Callaghan A.V."/>
            <person name="Wawrik B."/>
            <person name="Pruitt S."/>
            <person name="Marks C."/>
            <person name="Duncan K.E."/>
            <person name="Suflita J.M."/>
        </authorList>
    </citation>
    <scope>NUCLEOTIDE SEQUENCE [LARGE SCALE GENOMIC DNA]</scope>
    <source>
        <strain evidence="9 10">SPR</strain>
    </source>
</reference>
<feature type="domain" description="Phosphatidic acid phosphatase type 2/haloperoxidase" evidence="8">
    <location>
        <begin position="1"/>
        <end position="102"/>
    </location>
</feature>
<dbReference type="AlphaFoldDB" id="A0A0D2JTR8"/>